<dbReference type="Proteomes" id="UP000074561">
    <property type="component" value="Chromosome"/>
</dbReference>
<keyword evidence="1" id="KW-0732">Signal</keyword>
<dbReference type="PATRIC" id="fig|279113.9.peg.1896"/>
<dbReference type="EMBL" id="CP013234">
    <property type="protein sequence ID" value="AMP04282.1"/>
    <property type="molecule type" value="Genomic_DNA"/>
</dbReference>
<dbReference type="KEGG" id="cpra:CPter91_1909"/>
<organism evidence="2 3">
    <name type="scientific">Collimonas pratensis</name>
    <dbReference type="NCBI Taxonomy" id="279113"/>
    <lineage>
        <taxon>Bacteria</taxon>
        <taxon>Pseudomonadati</taxon>
        <taxon>Pseudomonadota</taxon>
        <taxon>Betaproteobacteria</taxon>
        <taxon>Burkholderiales</taxon>
        <taxon>Oxalobacteraceae</taxon>
        <taxon>Collimonas</taxon>
    </lineage>
</organism>
<dbReference type="Pfam" id="PF11925">
    <property type="entry name" value="DUF3443"/>
    <property type="match status" value="1"/>
</dbReference>
<evidence type="ECO:0000313" key="3">
    <source>
        <dbReference type="Proteomes" id="UP000074561"/>
    </source>
</evidence>
<dbReference type="AlphaFoldDB" id="A0A127Q3R9"/>
<evidence type="ECO:0008006" key="4">
    <source>
        <dbReference type="Google" id="ProtNLM"/>
    </source>
</evidence>
<dbReference type="OrthoDB" id="5289858at2"/>
<dbReference type="RefSeq" id="WP_082792712.1">
    <property type="nucleotide sequence ID" value="NZ_CP013234.1"/>
</dbReference>
<protein>
    <recommendedName>
        <fullName evidence="4">Lipoprotein</fullName>
    </recommendedName>
</protein>
<feature type="signal peptide" evidence="1">
    <location>
        <begin position="1"/>
        <end position="20"/>
    </location>
</feature>
<evidence type="ECO:0000313" key="2">
    <source>
        <dbReference type="EMBL" id="AMP04282.1"/>
    </source>
</evidence>
<sequence length="433" mass="43919">MRKLLTIAALHGLLLMTACSDGGSSGAAASANSAPLAMAPAAGAPAAANVVPLVIDSGPNKATSLRPFISVTLCAPGDPSNCQTIDHVMVDTGSSGLHIASSAVNAKLKQALKPIADPKVSGNVLALCEQYVTSFNWGSLVSADVQIGGESAAAVPTQLQDDPSFSKVPADCSDGHGTQSNSDPAVAGVNGLIGASLDGVDNGSYYSCPAAGCTGTELNAPVATPSVSPQTKFAVDNNGVIIDLPAVPVPGVTTLTGSMTFGIGTQSNNQLQGVAAKVYPVLTNVFGNALLKTTFSGHDYNYTFIDSGSAYYSFNTPDVALLPQCPSNLASYGGGFYCPASAVALSAVLTGNDGTVSVPMDFSIGNAEQILSTNNAALNGLGSVSFDGGALNVFDWPLQFFYGRRMYFSVKNGKTSAGPDGKQIGNGFYAFKS</sequence>
<proteinExistence type="predicted"/>
<gene>
    <name evidence="2" type="ORF">CPter91_1909</name>
</gene>
<evidence type="ECO:0000256" key="1">
    <source>
        <dbReference type="SAM" id="SignalP"/>
    </source>
</evidence>
<feature type="chain" id="PRO_5007277534" description="Lipoprotein" evidence="1">
    <location>
        <begin position="21"/>
        <end position="433"/>
    </location>
</feature>
<dbReference type="InterPro" id="IPR021847">
    <property type="entry name" value="DUF3443"/>
</dbReference>
<reference evidence="2 3" key="1">
    <citation type="submission" date="2015-11" db="EMBL/GenBank/DDBJ databases">
        <title>Exploring the genomic traits of fungus-feeding bacterial genus Collimonas.</title>
        <authorList>
            <person name="Song C."/>
            <person name="Schmidt R."/>
            <person name="de Jager V."/>
            <person name="Krzyzanowska D."/>
            <person name="Jongedijk E."/>
            <person name="Cankar K."/>
            <person name="Beekwilder J."/>
            <person name="van Veen A."/>
            <person name="de Boer W."/>
            <person name="van Veen J.A."/>
            <person name="Garbeva P."/>
        </authorList>
    </citation>
    <scope>NUCLEOTIDE SEQUENCE [LARGE SCALE GENOMIC DNA]</scope>
    <source>
        <strain evidence="2 3">Ter91</strain>
    </source>
</reference>
<dbReference type="PROSITE" id="PS51257">
    <property type="entry name" value="PROKAR_LIPOPROTEIN"/>
    <property type="match status" value="1"/>
</dbReference>
<name>A0A127Q3R9_9BURK</name>
<accession>A0A127Q3R9</accession>
<dbReference type="STRING" id="279113.CPter91_1909"/>